<dbReference type="EMBL" id="SCKW01000024">
    <property type="protein sequence ID" value="RWZ78985.1"/>
    <property type="molecule type" value="Genomic_DNA"/>
</dbReference>
<feature type="active site" evidence="2">
    <location>
        <position position="13"/>
    </location>
</feature>
<comment type="caution">
    <text evidence="3">The sequence shown here is derived from an EMBL/GenBank/DDBJ whole genome shotgun (WGS) entry which is preliminary data.</text>
</comment>
<dbReference type="SUPFAM" id="SSF64005">
    <property type="entry name" value="Undecaprenyl diphosphate synthase"/>
    <property type="match status" value="1"/>
</dbReference>
<dbReference type="GO" id="GO:0030145">
    <property type="term" value="F:manganese ion binding"/>
    <property type="evidence" value="ECO:0007669"/>
    <property type="project" value="TreeGrafter"/>
</dbReference>
<dbReference type="PROSITE" id="PS01066">
    <property type="entry name" value="UPP_SYNTHASE"/>
    <property type="match status" value="1"/>
</dbReference>
<sequence length="228" mass="26071">MPDLPRHIGYIIDGNRRWAKKHGLPTYEGHLAGYNALKEIVVETIGLGVPYVSIYAFSTENWKRGKGEVGRLMRLVHRLVSTDLDELLGKGIRLRFLGTEEGLKRQMVDDIALAQERSAGMRAGTVAVCFNYGGQREIADAARQCLRDGLSPNEIDEAALRRRLYAHDIPDIDMVVRTSGEQRLSNFMIWRSAYSELLFLDKFWPDMTKRDVQAIIDEYQKRQRRFGG</sequence>
<feature type="binding site" evidence="2">
    <location>
        <position position="30"/>
    </location>
    <ligand>
        <name>substrate</name>
    </ligand>
</feature>
<dbReference type="GO" id="GO:0005829">
    <property type="term" value="C:cytosol"/>
    <property type="evidence" value="ECO:0007669"/>
    <property type="project" value="TreeGrafter"/>
</dbReference>
<dbReference type="InterPro" id="IPR036424">
    <property type="entry name" value="UPP_synth-like_sf"/>
</dbReference>
<protein>
    <recommendedName>
        <fullName evidence="2">Isoprenyl transferase</fullName>
        <ecNumber evidence="2">2.5.1.-</ecNumber>
    </recommendedName>
</protein>
<feature type="binding site" evidence="2">
    <location>
        <begin position="14"/>
        <end position="17"/>
    </location>
    <ligand>
        <name>substrate</name>
    </ligand>
</feature>
<dbReference type="GO" id="GO:0000287">
    <property type="term" value="F:magnesium ion binding"/>
    <property type="evidence" value="ECO:0007669"/>
    <property type="project" value="UniProtKB-UniRule"/>
</dbReference>
<reference evidence="3" key="1">
    <citation type="submission" date="2019-01" db="EMBL/GenBank/DDBJ databases">
        <title>Genomic signatures and co-occurrence patterns of the ultra-small Saccharimodia (Patescibacteria phylum) suggest a symbiotic lifestyle.</title>
        <authorList>
            <person name="Lemos L."/>
            <person name="Medeiros J."/>
            <person name="Andreote F."/>
            <person name="Fernandes G."/>
            <person name="Varani A."/>
            <person name="Oliveira G."/>
            <person name="Pylro V."/>
        </authorList>
    </citation>
    <scope>NUCLEOTIDE SEQUENCE [LARGE SCALE GENOMIC DNA]</scope>
    <source>
        <strain evidence="3">AMD01</strain>
    </source>
</reference>
<dbReference type="CDD" id="cd00475">
    <property type="entry name" value="Cis_IPPS"/>
    <property type="match status" value="1"/>
</dbReference>
<dbReference type="InterPro" id="IPR018520">
    <property type="entry name" value="UPP_synth-like_CS"/>
</dbReference>
<comment type="similarity">
    <text evidence="2">Belongs to the UPP synthase family.</text>
</comment>
<dbReference type="Gene3D" id="3.40.1180.10">
    <property type="entry name" value="Decaprenyl diphosphate synthase-like"/>
    <property type="match status" value="1"/>
</dbReference>
<comment type="function">
    <text evidence="2">Catalyzes the condensation of isopentenyl diphosphate (IPP) with allylic pyrophosphates generating different type of terpenoids.</text>
</comment>
<dbReference type="PANTHER" id="PTHR10291:SF0">
    <property type="entry name" value="DEHYDRODOLICHYL DIPHOSPHATE SYNTHASE 2"/>
    <property type="match status" value="1"/>
</dbReference>
<keyword evidence="2" id="KW-0460">Magnesium</keyword>
<evidence type="ECO:0000313" key="3">
    <source>
        <dbReference type="EMBL" id="RWZ78985.1"/>
    </source>
</evidence>
<dbReference type="GO" id="GO:0016094">
    <property type="term" value="P:polyprenol biosynthetic process"/>
    <property type="evidence" value="ECO:0007669"/>
    <property type="project" value="TreeGrafter"/>
</dbReference>
<feature type="binding site" evidence="2">
    <location>
        <position position="62"/>
    </location>
    <ligand>
        <name>substrate</name>
    </ligand>
</feature>
<dbReference type="GO" id="GO:0005886">
    <property type="term" value="C:plasma membrane"/>
    <property type="evidence" value="ECO:0007669"/>
    <property type="project" value="TreeGrafter"/>
</dbReference>
<gene>
    <name evidence="3" type="primary">uppS</name>
    <name evidence="3" type="ORF">EOT04_02510</name>
</gene>
<comment type="caution">
    <text evidence="2">Lacks conserved residue(s) required for the propagation of feature annotation.</text>
</comment>
<feature type="binding site" evidence="2">
    <location>
        <begin position="58"/>
        <end position="60"/>
    </location>
    <ligand>
        <name>substrate</name>
    </ligand>
</feature>
<feature type="binding site" evidence="2">
    <location>
        <position position="177"/>
    </location>
    <ligand>
        <name>substrate</name>
    </ligand>
</feature>
<accession>A0A4Q0AIU3</accession>
<organism evidence="3 4">
    <name type="scientific">Candidatus Chaera renei</name>
    <dbReference type="NCBI Taxonomy" id="2506947"/>
    <lineage>
        <taxon>Bacteria</taxon>
        <taxon>Candidatus Saccharimonadota</taxon>
        <taxon>Candidatus Saccharimonadia</taxon>
        <taxon>Candidatus Saccharimonadales</taxon>
        <taxon>Candidatus Saccharimonadaceae</taxon>
        <taxon>Candidatus Chaera</taxon>
    </lineage>
</organism>
<feature type="active site" description="Proton acceptor" evidence="2">
    <location>
        <position position="61"/>
    </location>
</feature>
<keyword evidence="2" id="KW-0479">Metal-binding</keyword>
<feature type="binding site" evidence="2">
    <location>
        <position position="18"/>
    </location>
    <ligand>
        <name>substrate</name>
    </ligand>
</feature>
<name>A0A4Q0AIU3_9BACT</name>
<feature type="binding site" evidence="2">
    <location>
        <begin position="183"/>
        <end position="185"/>
    </location>
    <ligand>
        <name>substrate</name>
    </ligand>
</feature>
<evidence type="ECO:0000256" key="1">
    <source>
        <dbReference type="ARBA" id="ARBA00022679"/>
    </source>
</evidence>
<feature type="binding site" evidence="2">
    <location>
        <position position="196"/>
    </location>
    <ligand>
        <name>Mg(2+)</name>
        <dbReference type="ChEBI" id="CHEBI:18420"/>
    </ligand>
</feature>
<proteinExistence type="inferred from homology"/>
<comment type="subunit">
    <text evidence="2">Homodimer.</text>
</comment>
<dbReference type="PANTHER" id="PTHR10291">
    <property type="entry name" value="DEHYDRODOLICHYL DIPHOSPHATE SYNTHASE FAMILY MEMBER"/>
    <property type="match status" value="1"/>
</dbReference>
<keyword evidence="1 2" id="KW-0808">Transferase</keyword>
<dbReference type="EC" id="2.5.1.-" evidence="2"/>
<feature type="binding site" evidence="2">
    <location>
        <position position="13"/>
    </location>
    <ligand>
        <name>Mg(2+)</name>
        <dbReference type="ChEBI" id="CHEBI:18420"/>
    </ligand>
</feature>
<dbReference type="Proteomes" id="UP000289269">
    <property type="component" value="Unassembled WGS sequence"/>
</dbReference>
<dbReference type="Pfam" id="PF01255">
    <property type="entry name" value="Prenyltransf"/>
    <property type="match status" value="1"/>
</dbReference>
<evidence type="ECO:0000256" key="2">
    <source>
        <dbReference type="HAMAP-Rule" id="MF_01139"/>
    </source>
</evidence>
<keyword evidence="4" id="KW-1185">Reference proteome</keyword>
<dbReference type="InterPro" id="IPR001441">
    <property type="entry name" value="UPP_synth-like"/>
</dbReference>
<dbReference type="HAMAP" id="MF_01139">
    <property type="entry name" value="ISPT"/>
    <property type="match status" value="1"/>
</dbReference>
<dbReference type="GO" id="GO:0033850">
    <property type="term" value="F:Z-farnesyl diphosphate synthase activity"/>
    <property type="evidence" value="ECO:0007669"/>
    <property type="project" value="TreeGrafter"/>
</dbReference>
<evidence type="ECO:0000313" key="4">
    <source>
        <dbReference type="Proteomes" id="UP000289269"/>
    </source>
</evidence>
<comment type="cofactor">
    <cofactor evidence="2">
        <name>Mg(2+)</name>
        <dbReference type="ChEBI" id="CHEBI:18420"/>
    </cofactor>
    <text evidence="2">Binds 2 magnesium ions per subunit.</text>
</comment>
<dbReference type="AlphaFoldDB" id="A0A4Q0AIU3"/>
<dbReference type="NCBIfam" id="TIGR00055">
    <property type="entry name" value="uppS"/>
    <property type="match status" value="1"/>
</dbReference>
<dbReference type="GO" id="GO:0008834">
    <property type="term" value="F:ditrans,polycis-undecaprenyl-diphosphate synthase [(2E,6E)-farnesyl-diphosphate specific] activity"/>
    <property type="evidence" value="ECO:0007669"/>
    <property type="project" value="TreeGrafter"/>
</dbReference>
<feature type="binding site" evidence="2">
    <location>
        <position position="64"/>
    </location>
    <ligand>
        <name>substrate</name>
    </ligand>
</feature>